<dbReference type="EMBL" id="JAHXDN010000005">
    <property type="protein sequence ID" value="MBW4709891.1"/>
    <property type="molecule type" value="Genomic_DNA"/>
</dbReference>
<protein>
    <submittedName>
        <fullName evidence="2">Uncharacterized protein</fullName>
    </submittedName>
</protein>
<evidence type="ECO:0000256" key="1">
    <source>
        <dbReference type="SAM" id="MobiDB-lite"/>
    </source>
</evidence>
<organism evidence="2 3">
    <name type="scientific">Roseobacter insulae</name>
    <dbReference type="NCBI Taxonomy" id="2859783"/>
    <lineage>
        <taxon>Bacteria</taxon>
        <taxon>Pseudomonadati</taxon>
        <taxon>Pseudomonadota</taxon>
        <taxon>Alphaproteobacteria</taxon>
        <taxon>Rhodobacterales</taxon>
        <taxon>Roseobacteraceae</taxon>
        <taxon>Roseobacter</taxon>
    </lineage>
</organism>
<keyword evidence="3" id="KW-1185">Reference proteome</keyword>
<feature type="region of interest" description="Disordered" evidence="1">
    <location>
        <begin position="59"/>
        <end position="85"/>
    </location>
</feature>
<accession>A0A9X1JZY5</accession>
<evidence type="ECO:0000313" key="3">
    <source>
        <dbReference type="Proteomes" id="UP001138661"/>
    </source>
</evidence>
<sequence>MKTARPRKPAAVATASPKPATAPRRTAGTDPLAALRQSADKSPAVSQLQTLQRRATAVVQREVDTSSSPFLPDYDADETPAWDDSDKGLDPWTITEYLGTEVAVMCSIADKKIGSVYFTDGRARSTHPSGAKSSPHDPASSRQFHVDWTAAVTQFKSEHPGHLKKVGKKQYVHDLRRWVAAQVTGADIDPKPTWFLSEITGPEDAYTSPEDAPQPGAKLFEVFFDDKNAVSNTHPSRGVAVKYNLTREEIMHIRAAAKVADAAKGARRKNAAFYAYVIQHVPRLAGDIRKPSDIKYR</sequence>
<proteinExistence type="predicted"/>
<evidence type="ECO:0000313" key="2">
    <source>
        <dbReference type="EMBL" id="MBW4709891.1"/>
    </source>
</evidence>
<name>A0A9X1JZY5_9RHOB</name>
<reference evidence="2" key="1">
    <citation type="submission" date="2021-07" db="EMBL/GenBank/DDBJ databases">
        <title>Roseobacter insulae sp. nov., isolated from a tidal flat.</title>
        <authorList>
            <person name="Park S."/>
            <person name="Yoon J.-H."/>
        </authorList>
    </citation>
    <scope>NUCLEOTIDE SEQUENCE</scope>
    <source>
        <strain evidence="2">YSTF-M11</strain>
    </source>
</reference>
<feature type="compositionally biased region" description="Acidic residues" evidence="1">
    <location>
        <begin position="74"/>
        <end position="83"/>
    </location>
</feature>
<dbReference type="AlphaFoldDB" id="A0A9X1JZY5"/>
<dbReference type="RefSeq" id="WP_219505846.1">
    <property type="nucleotide sequence ID" value="NZ_JAHXDN010000005.1"/>
</dbReference>
<feature type="region of interest" description="Disordered" evidence="1">
    <location>
        <begin position="1"/>
        <end position="28"/>
    </location>
</feature>
<dbReference type="Proteomes" id="UP001138661">
    <property type="component" value="Unassembled WGS sequence"/>
</dbReference>
<comment type="caution">
    <text evidence="2">The sequence shown here is derived from an EMBL/GenBank/DDBJ whole genome shotgun (WGS) entry which is preliminary data.</text>
</comment>
<gene>
    <name evidence="2" type="ORF">KX928_19080</name>
</gene>